<keyword evidence="2" id="KW-1185">Reference proteome</keyword>
<gene>
    <name evidence="1" type="ORF">JR316_0010552</name>
</gene>
<protein>
    <submittedName>
        <fullName evidence="1">Mitochondrial chaperone BCS1</fullName>
    </submittedName>
</protein>
<proteinExistence type="predicted"/>
<dbReference type="Proteomes" id="UP000664032">
    <property type="component" value="Unassembled WGS sequence"/>
</dbReference>
<evidence type="ECO:0000313" key="1">
    <source>
        <dbReference type="EMBL" id="KAH9476639.1"/>
    </source>
</evidence>
<organism evidence="1 2">
    <name type="scientific">Psilocybe cubensis</name>
    <name type="common">Psychedelic mushroom</name>
    <name type="synonym">Stropharia cubensis</name>
    <dbReference type="NCBI Taxonomy" id="181762"/>
    <lineage>
        <taxon>Eukaryota</taxon>
        <taxon>Fungi</taxon>
        <taxon>Dikarya</taxon>
        <taxon>Basidiomycota</taxon>
        <taxon>Agaricomycotina</taxon>
        <taxon>Agaricomycetes</taxon>
        <taxon>Agaricomycetidae</taxon>
        <taxon>Agaricales</taxon>
        <taxon>Agaricineae</taxon>
        <taxon>Strophariaceae</taxon>
        <taxon>Psilocybe</taxon>
    </lineage>
</organism>
<evidence type="ECO:0000313" key="2">
    <source>
        <dbReference type="Proteomes" id="UP000664032"/>
    </source>
</evidence>
<accession>A0ACB8GME3</accession>
<reference evidence="1" key="1">
    <citation type="submission" date="2021-10" db="EMBL/GenBank/DDBJ databases">
        <title>Psilocybe cubensis genome.</title>
        <authorList>
            <person name="Mckernan K.J."/>
            <person name="Crawford S."/>
            <person name="Trippe A."/>
            <person name="Kane L.T."/>
            <person name="Mclaughlin S."/>
        </authorList>
    </citation>
    <scope>NUCLEOTIDE SEQUENCE</scope>
    <source>
        <strain evidence="1">MGC-MH-2018</strain>
    </source>
</reference>
<name>A0ACB8GME3_PSICU</name>
<sequence length="589" mass="66478">MSWPSVPGTPVTTPYVTGNDNPWLSLLNWVADFLGLSFLAPLFQANSLAFNSIKLFLLGSLVETGRRFFRWVYERFDFFQYSITAQFDEGDPVYDWIILFLTEKKIWKRSRRFHVTARSSRRRWGISMGQNGNANHHQSSSFTSAEYVPTYDMAQLFRWNSYWTETRRTLHEYRGGPVYSAPGDHAPGSRKLFLTIYTRSMSALSSFVDDARELYQEVSQPHVIVHTIEQNSPYLHGQIMGNPWLSIKNKARRPISSIILPNGIVQSLVDDAKEFLSMVDWYSTAAIPHRRGYLLHGPPGTGKTSTIYALAGELGLEIYSLSLASGHVDDSFLQRAVSSIPNTAILLIEDIDCAFTSREDEEEEELPAFPGMGVSRTTKSGVTLSGLLNVLDGVGSEEGKLFFATTNYIERLDPALLRPGRIDRKIQYKLSTKEQAEALFLRFYPPSYTLTASEASDSSITSTDSDKTEKSPTSVIIQVSDQETRLKTLASEFSLHFPEHEFSLAELQGYLLSCKKEPEIAVAELKTWVEEERKEKEERTARAEERKIKMKDKKDIKEAAKLQGSLQRLGILGNSSETPFVHVNGISAE</sequence>
<comment type="caution">
    <text evidence="1">The sequence shown here is derived from an EMBL/GenBank/DDBJ whole genome shotgun (WGS) entry which is preliminary data.</text>
</comment>
<dbReference type="EMBL" id="JAFIQS020000010">
    <property type="protein sequence ID" value="KAH9476639.1"/>
    <property type="molecule type" value="Genomic_DNA"/>
</dbReference>